<evidence type="ECO:0000256" key="1">
    <source>
        <dbReference type="ARBA" id="ARBA00004196"/>
    </source>
</evidence>
<dbReference type="InterPro" id="IPR050555">
    <property type="entry name" value="Bact_Solute-Bind_Prot2"/>
</dbReference>
<evidence type="ECO:0000256" key="2">
    <source>
        <dbReference type="ARBA" id="ARBA00022729"/>
    </source>
</evidence>
<dbReference type="PANTHER" id="PTHR30036:SF1">
    <property type="entry name" value="D-XYLOSE-BINDING PERIPLASMIC PROTEIN"/>
    <property type="match status" value="1"/>
</dbReference>
<dbReference type="EMBL" id="CP038462">
    <property type="protein sequence ID" value="QCC77954.1"/>
    <property type="molecule type" value="Genomic_DNA"/>
</dbReference>
<evidence type="ECO:0000313" key="4">
    <source>
        <dbReference type="EMBL" id="QCC77954.1"/>
    </source>
</evidence>
<dbReference type="InterPro" id="IPR025997">
    <property type="entry name" value="SBP_2_dom"/>
</dbReference>
<evidence type="ECO:0000313" key="5">
    <source>
        <dbReference type="Proteomes" id="UP000297025"/>
    </source>
</evidence>
<protein>
    <recommendedName>
        <fullName evidence="3">Periplasmic binding protein domain-containing protein</fullName>
    </recommendedName>
</protein>
<dbReference type="InterPro" id="IPR028082">
    <property type="entry name" value="Peripla_BP_I"/>
</dbReference>
<reference evidence="4 5" key="1">
    <citation type="journal article" date="2008" name="Int. J. Syst. Evol. Microbiol.">
        <title>Nocardioides daphniae sp. nov., isolated from Daphnia cucullata (Crustacea: Cladocera).</title>
        <authorList>
            <person name="Toth E.M."/>
            <person name="Keki Z."/>
            <person name="Homonnay Z.G."/>
            <person name="Borsodi A.K."/>
            <person name="Marialigeti K."/>
            <person name="Schumann P."/>
        </authorList>
    </citation>
    <scope>NUCLEOTIDE SEQUENCE [LARGE SCALE GENOMIC DNA]</scope>
    <source>
        <strain evidence="4 5">JCM 16608</strain>
    </source>
</reference>
<organism evidence="4 5">
    <name type="scientific">Nocardioides daphniae</name>
    <dbReference type="NCBI Taxonomy" id="402297"/>
    <lineage>
        <taxon>Bacteria</taxon>
        <taxon>Bacillati</taxon>
        <taxon>Actinomycetota</taxon>
        <taxon>Actinomycetes</taxon>
        <taxon>Propionibacteriales</taxon>
        <taxon>Nocardioidaceae</taxon>
        <taxon>Nocardioides</taxon>
    </lineage>
</organism>
<accession>A0A4P7UDM5</accession>
<dbReference type="GO" id="GO:0030246">
    <property type="term" value="F:carbohydrate binding"/>
    <property type="evidence" value="ECO:0007669"/>
    <property type="project" value="TreeGrafter"/>
</dbReference>
<dbReference type="GO" id="GO:0030288">
    <property type="term" value="C:outer membrane-bounded periplasmic space"/>
    <property type="evidence" value="ECO:0007669"/>
    <property type="project" value="TreeGrafter"/>
</dbReference>
<name>A0A4P7UDM5_9ACTN</name>
<proteinExistence type="predicted"/>
<dbReference type="Proteomes" id="UP000297025">
    <property type="component" value="Chromosome"/>
</dbReference>
<dbReference type="KEGG" id="ndp:E2C04_13575"/>
<gene>
    <name evidence="4" type="ORF">E2C04_13575</name>
</gene>
<keyword evidence="2" id="KW-0732">Signal</keyword>
<dbReference type="Gene3D" id="3.40.50.2300">
    <property type="match status" value="2"/>
</dbReference>
<comment type="subcellular location">
    <subcellularLocation>
        <location evidence="1">Cell envelope</location>
    </subcellularLocation>
</comment>
<dbReference type="PANTHER" id="PTHR30036">
    <property type="entry name" value="D-XYLOSE-BINDING PERIPLASMIC PROTEIN"/>
    <property type="match status" value="1"/>
</dbReference>
<dbReference type="Pfam" id="PF13407">
    <property type="entry name" value="Peripla_BP_4"/>
    <property type="match status" value="1"/>
</dbReference>
<feature type="domain" description="Periplasmic binding protein" evidence="3">
    <location>
        <begin position="53"/>
        <end position="299"/>
    </location>
</feature>
<evidence type="ECO:0000259" key="3">
    <source>
        <dbReference type="Pfam" id="PF13407"/>
    </source>
</evidence>
<dbReference type="SUPFAM" id="SSF53822">
    <property type="entry name" value="Periplasmic binding protein-like I"/>
    <property type="match status" value="1"/>
</dbReference>
<dbReference type="AlphaFoldDB" id="A0A4P7UDM5"/>
<sequence>MARGPFPAALARWRTMPAPRLSRLVLALLLGISSLGLAGCVKPDKAVVALLLASSQATRWTEVDQPVFAQHLEDSCQGCDYVTYNAGRDADKQAEQFRDALDDGADVIVLNAVDGEEASALVEEAGEVPVIAYDRFVEGADHFVSADPAVIGRMMAQGIVDAVGRRSQVLMVNGATGDDNAAEIREAAMGVFKRHRVKVVAELSPDSWDAASAKQFVLEQKGRIGRVDAVLAANDTQASGVVEALEELEVGARSYPFVTGQDAELTAVRRVVAGEQGLTVYKEITTMAQRAADLAIDLMLDEVPEDTTDYKGVPAVLVEPVVVTRETIARTVVRDGVYSLDDICTDDVMETCEQLALR</sequence>